<keyword evidence="4" id="KW-1185">Reference proteome</keyword>
<dbReference type="Proteomes" id="UP000184513">
    <property type="component" value="Unassembled WGS sequence"/>
</dbReference>
<sequence>MRYKDYDTIDFLSDEFFIQWVKMPDKNNRHFWEKWMQQHPEKRETVLEAASIIRSVKYAHTIELSDEMYVESFETIIKAGNQKSGNKPEIESWLSFYPLRNIAAIAILCFCGWMVHYHMIEGVEPVKPVVAEEITVFRSVPPGKRSVITLADSSRVYLNSGSEIEYPKAFNQGDRWVRLKGEAFFEVRKNGYPFSVFARNTEIKVLGTSFNVKEAQANLSIALLTGKVQVNDQKGNQVRLNPAEMLEIEGDGKFSKTGFDPLEVAGWKDKVLVFRSASFEEVRTKIENWYGVDLKLDGKLSENWKYSGMYTDENLENVLRGICITSGLRYKIANRNITIFNPK</sequence>
<dbReference type="RefSeq" id="WP_073097817.1">
    <property type="nucleotide sequence ID" value="NZ_FRCY01000020.1"/>
</dbReference>
<dbReference type="OrthoDB" id="1099916at2"/>
<feature type="domain" description="FecR protein" evidence="1">
    <location>
        <begin position="141"/>
        <end position="229"/>
    </location>
</feature>
<evidence type="ECO:0000313" key="3">
    <source>
        <dbReference type="EMBL" id="SHN32662.1"/>
    </source>
</evidence>
<dbReference type="GO" id="GO:0016989">
    <property type="term" value="F:sigma factor antagonist activity"/>
    <property type="evidence" value="ECO:0007669"/>
    <property type="project" value="TreeGrafter"/>
</dbReference>
<dbReference type="PIRSF" id="PIRSF018266">
    <property type="entry name" value="FecR"/>
    <property type="match status" value="1"/>
</dbReference>
<reference evidence="3 4" key="1">
    <citation type="submission" date="2016-11" db="EMBL/GenBank/DDBJ databases">
        <authorList>
            <person name="Jaros S."/>
            <person name="Januszkiewicz K."/>
            <person name="Wedrychowicz H."/>
        </authorList>
    </citation>
    <scope>NUCLEOTIDE SEQUENCE [LARGE SCALE GENOMIC DNA]</scope>
    <source>
        <strain evidence="3 4">CGMCC 1.6102</strain>
    </source>
</reference>
<gene>
    <name evidence="3" type="ORF">SAMN04488057_12082</name>
</gene>
<dbReference type="InterPro" id="IPR032508">
    <property type="entry name" value="FecR_C"/>
</dbReference>
<dbReference type="PANTHER" id="PTHR30273:SF2">
    <property type="entry name" value="PROTEIN FECR"/>
    <property type="match status" value="1"/>
</dbReference>
<evidence type="ECO:0000259" key="1">
    <source>
        <dbReference type="Pfam" id="PF04773"/>
    </source>
</evidence>
<dbReference type="InterPro" id="IPR006860">
    <property type="entry name" value="FecR"/>
</dbReference>
<dbReference type="PANTHER" id="PTHR30273">
    <property type="entry name" value="PERIPLASMIC SIGNAL SENSOR AND SIGMA FACTOR ACTIVATOR FECR-RELATED"/>
    <property type="match status" value="1"/>
</dbReference>
<dbReference type="Pfam" id="PF16344">
    <property type="entry name" value="FecR_C"/>
    <property type="match status" value="1"/>
</dbReference>
<dbReference type="Gene3D" id="2.60.120.1440">
    <property type="match status" value="1"/>
</dbReference>
<dbReference type="Gene3D" id="3.55.50.30">
    <property type="match status" value="1"/>
</dbReference>
<dbReference type="InterPro" id="IPR012373">
    <property type="entry name" value="Ferrdict_sens_TM"/>
</dbReference>
<proteinExistence type="predicted"/>
<name>A0A1M7QN44_9BACT</name>
<dbReference type="STRING" id="388280.SAMN04488057_12082"/>
<evidence type="ECO:0000259" key="2">
    <source>
        <dbReference type="Pfam" id="PF16344"/>
    </source>
</evidence>
<feature type="domain" description="Protein FecR C-terminal" evidence="2">
    <location>
        <begin position="272"/>
        <end position="339"/>
    </location>
</feature>
<dbReference type="Pfam" id="PF04773">
    <property type="entry name" value="FecR"/>
    <property type="match status" value="1"/>
</dbReference>
<dbReference type="EMBL" id="FRCY01000020">
    <property type="protein sequence ID" value="SHN32662.1"/>
    <property type="molecule type" value="Genomic_DNA"/>
</dbReference>
<accession>A0A1M7QN44</accession>
<evidence type="ECO:0000313" key="4">
    <source>
        <dbReference type="Proteomes" id="UP000184513"/>
    </source>
</evidence>
<organism evidence="3 4">
    <name type="scientific">Cyclobacterium lianum</name>
    <dbReference type="NCBI Taxonomy" id="388280"/>
    <lineage>
        <taxon>Bacteria</taxon>
        <taxon>Pseudomonadati</taxon>
        <taxon>Bacteroidota</taxon>
        <taxon>Cytophagia</taxon>
        <taxon>Cytophagales</taxon>
        <taxon>Cyclobacteriaceae</taxon>
        <taxon>Cyclobacterium</taxon>
    </lineage>
</organism>
<protein>
    <submittedName>
        <fullName evidence="3">FecR family protein</fullName>
    </submittedName>
</protein>
<dbReference type="AlphaFoldDB" id="A0A1M7QN44"/>